<organism evidence="4 5">
    <name type="scientific">Sediminivirga luteola</name>
    <dbReference type="NCBI Taxonomy" id="1774748"/>
    <lineage>
        <taxon>Bacteria</taxon>
        <taxon>Bacillati</taxon>
        <taxon>Actinomycetota</taxon>
        <taxon>Actinomycetes</taxon>
        <taxon>Micrococcales</taxon>
        <taxon>Brevibacteriaceae</taxon>
        <taxon>Sediminivirga</taxon>
    </lineage>
</organism>
<dbReference type="SUPFAM" id="SSF47203">
    <property type="entry name" value="Acyl-CoA dehydrogenase C-terminal domain-like"/>
    <property type="match status" value="1"/>
</dbReference>
<dbReference type="GO" id="GO:0050660">
    <property type="term" value="F:flavin adenine dinucleotide binding"/>
    <property type="evidence" value="ECO:0007669"/>
    <property type="project" value="InterPro"/>
</dbReference>
<dbReference type="SUPFAM" id="SSF56645">
    <property type="entry name" value="Acyl-CoA dehydrogenase NM domain-like"/>
    <property type="match status" value="1"/>
</dbReference>
<sequence length="417" mass="45628">MPAAQDARTAVSWLSPPTAVDAELSDRFHPLFAQIKEGNRDRERERIFAHEQVRWLIDAGFSRLRIPERHGGSGASLQQAFRLLAELGAADANIAHVFRNHWAFVEDRLYSPPDEAGEVWLERFRAGDFVGGGWTEANGGKFSDMRTRLSTRAGATYITGAKFYATGSLYADWLDVIGVDESGTALTALVRRDQPGVELIDDWPGFGQRTTASGSARYDQAEVDRFGLFPAAERFPYQGLFYQTSLLAILAGIARAAWSEAIEALKQRRRNYPLGLDEVPARDAQLLQVIGRLGAQVFQADAALQAQTAALDEVAEARRAGADVRGGEALRTATVRTAEAQLVIIDAALAVTNEVFDALGASGTSEAVLLDRHWRNARTLASHNPRIYKERVLGDWYVNGTDPSVREDPFSGGGQGV</sequence>
<dbReference type="InterPro" id="IPR009100">
    <property type="entry name" value="AcylCoA_DH/oxidase_NM_dom_sf"/>
</dbReference>
<evidence type="ECO:0000256" key="1">
    <source>
        <dbReference type="ARBA" id="ARBA00023002"/>
    </source>
</evidence>
<dbReference type="InterPro" id="IPR036250">
    <property type="entry name" value="AcylCo_DH-like_C"/>
</dbReference>
<dbReference type="Pfam" id="PF02771">
    <property type="entry name" value="Acyl-CoA_dh_N"/>
    <property type="match status" value="1"/>
</dbReference>
<dbReference type="GO" id="GO:0006552">
    <property type="term" value="P:L-leucine catabolic process"/>
    <property type="evidence" value="ECO:0007669"/>
    <property type="project" value="TreeGrafter"/>
</dbReference>
<dbReference type="Pfam" id="PF08028">
    <property type="entry name" value="Acyl-CoA_dh_2"/>
    <property type="match status" value="1"/>
</dbReference>
<evidence type="ECO:0000313" key="5">
    <source>
        <dbReference type="Proteomes" id="UP000616114"/>
    </source>
</evidence>
<reference evidence="4" key="1">
    <citation type="journal article" date="2014" name="Int. J. Syst. Evol. Microbiol.">
        <title>Complete genome sequence of Corynebacterium casei LMG S-19264T (=DSM 44701T), isolated from a smear-ripened cheese.</title>
        <authorList>
            <consortium name="US DOE Joint Genome Institute (JGI-PGF)"/>
            <person name="Walter F."/>
            <person name="Albersmeier A."/>
            <person name="Kalinowski J."/>
            <person name="Ruckert C."/>
        </authorList>
    </citation>
    <scope>NUCLEOTIDE SEQUENCE</scope>
    <source>
        <strain evidence="4">CGMCC 1.12785</strain>
    </source>
</reference>
<protein>
    <submittedName>
        <fullName evidence="4">Acyl-CoA dehydrogenase</fullName>
    </submittedName>
</protein>
<evidence type="ECO:0000259" key="2">
    <source>
        <dbReference type="Pfam" id="PF02771"/>
    </source>
</evidence>
<dbReference type="RefSeq" id="WP_188551113.1">
    <property type="nucleotide sequence ID" value="NZ_BMFY01000010.1"/>
</dbReference>
<dbReference type="InterPro" id="IPR037069">
    <property type="entry name" value="AcylCoA_DH/ox_N_sf"/>
</dbReference>
<evidence type="ECO:0000313" key="4">
    <source>
        <dbReference type="EMBL" id="GGA19907.1"/>
    </source>
</evidence>
<comment type="caution">
    <text evidence="4">The sequence shown here is derived from an EMBL/GenBank/DDBJ whole genome shotgun (WGS) entry which is preliminary data.</text>
</comment>
<accession>A0A8J2TZD8</accession>
<feature type="domain" description="Acyl-CoA dehydrogenase C-terminal" evidence="3">
    <location>
        <begin position="250"/>
        <end position="383"/>
    </location>
</feature>
<dbReference type="Gene3D" id="1.10.540.10">
    <property type="entry name" value="Acyl-CoA dehydrogenase/oxidase, N-terminal domain"/>
    <property type="match status" value="1"/>
</dbReference>
<dbReference type="Gene3D" id="2.40.110.10">
    <property type="entry name" value="Butyryl-CoA Dehydrogenase, subunit A, domain 2"/>
    <property type="match status" value="1"/>
</dbReference>
<dbReference type="AlphaFoldDB" id="A0A8J2TZD8"/>
<dbReference type="PIRSF" id="PIRSF016578">
    <property type="entry name" value="HsaA"/>
    <property type="match status" value="1"/>
</dbReference>
<dbReference type="PANTHER" id="PTHR43884:SF12">
    <property type="entry name" value="ISOVALERYL-COA DEHYDROGENASE, MITOCHONDRIAL-RELATED"/>
    <property type="match status" value="1"/>
</dbReference>
<feature type="domain" description="Acyl-CoA dehydrogenase/oxidase N-terminal" evidence="2">
    <location>
        <begin position="35"/>
        <end position="105"/>
    </location>
</feature>
<dbReference type="InterPro" id="IPR013107">
    <property type="entry name" value="Acyl-CoA_DH_C"/>
</dbReference>
<dbReference type="Proteomes" id="UP000616114">
    <property type="component" value="Unassembled WGS sequence"/>
</dbReference>
<dbReference type="EMBL" id="BMFY01000010">
    <property type="protein sequence ID" value="GGA19907.1"/>
    <property type="molecule type" value="Genomic_DNA"/>
</dbReference>
<dbReference type="InterPro" id="IPR013786">
    <property type="entry name" value="AcylCoA_DH/ox_N"/>
</dbReference>
<evidence type="ECO:0000259" key="3">
    <source>
        <dbReference type="Pfam" id="PF08028"/>
    </source>
</evidence>
<reference evidence="4" key="2">
    <citation type="submission" date="2020-09" db="EMBL/GenBank/DDBJ databases">
        <authorList>
            <person name="Sun Q."/>
            <person name="Zhou Y."/>
        </authorList>
    </citation>
    <scope>NUCLEOTIDE SEQUENCE</scope>
    <source>
        <strain evidence="4">CGMCC 1.12785</strain>
    </source>
</reference>
<dbReference type="PANTHER" id="PTHR43884">
    <property type="entry name" value="ACYL-COA DEHYDROGENASE"/>
    <property type="match status" value="1"/>
</dbReference>
<dbReference type="GO" id="GO:0008470">
    <property type="term" value="F:3-methylbutanoyl-CoA dehydrogenase activity"/>
    <property type="evidence" value="ECO:0007669"/>
    <property type="project" value="TreeGrafter"/>
</dbReference>
<keyword evidence="1" id="KW-0560">Oxidoreductase</keyword>
<proteinExistence type="predicted"/>
<keyword evidence="5" id="KW-1185">Reference proteome</keyword>
<name>A0A8J2TZD8_9MICO</name>
<dbReference type="Gene3D" id="1.20.140.10">
    <property type="entry name" value="Butyryl-CoA Dehydrogenase, subunit A, domain 3"/>
    <property type="match status" value="1"/>
</dbReference>
<gene>
    <name evidence="4" type="ORF">GCM10011333_23780</name>
</gene>
<dbReference type="InterPro" id="IPR046373">
    <property type="entry name" value="Acyl-CoA_Oxase/DH_mid-dom_sf"/>
</dbReference>